<keyword evidence="3" id="KW-1185">Reference proteome</keyword>
<dbReference type="PANTHER" id="PTHR31043">
    <property type="entry name" value="NEPHROCYSTIN-4"/>
    <property type="match status" value="1"/>
</dbReference>
<protein>
    <submittedName>
        <fullName evidence="4">BTB domain-containing protein</fullName>
    </submittedName>
</protein>
<dbReference type="GO" id="GO:0097546">
    <property type="term" value="C:ciliary base"/>
    <property type="evidence" value="ECO:0007669"/>
    <property type="project" value="TreeGrafter"/>
</dbReference>
<proteinExistence type="predicted"/>
<dbReference type="Proteomes" id="UP000050761">
    <property type="component" value="Unassembled WGS sequence"/>
</dbReference>
<evidence type="ECO:0000313" key="2">
    <source>
        <dbReference type="EMBL" id="VDP04694.1"/>
    </source>
</evidence>
<sequence>MIANKFSPLNAVYLHDMFWLNFWRSTVQPNLLNYGSKVGHQRTNIWSPIDLTHSRTPSVVSRRLKPLGEEGPDSYRIRAKPLNPTHDNMLQKFLHAQKSAIDPYLSFPFADKESFPTQGITTRHYIFPSLGEKVFFEYTLQNTYAEPVNCIVDIDEPGLSIVMDMDEWSYYKRANSLDTPSEKNLVLQNAGRLEIFLKPMEAVSVPFLYDDFKATKQRDGQMISTKVLFRRWDNMSAISILDLRIEHRSYALNETYRFFNEAASNCERMIKIRGIPGDRRIGSVRCVDPSAKVLLQHSGVEQELAITAFTGEPTTIRTLLVFLYGDRYGYRLLSTWRILIHSLQRIDLHTTMGQSVKVPITLKRLRKPMDDSTTGVKREASSLDGSRSHRLWRGFGYTAHFGPRAIVVDAESVSGSGAGTVDTVHIQKMKVDVDIESTSA</sequence>
<dbReference type="GO" id="GO:0097730">
    <property type="term" value="C:non-motile cilium"/>
    <property type="evidence" value="ECO:0007669"/>
    <property type="project" value="InterPro"/>
</dbReference>
<dbReference type="PANTHER" id="PTHR31043:SF3">
    <property type="entry name" value="NEPHROCYSTIN-4"/>
    <property type="match status" value="1"/>
</dbReference>
<gene>
    <name evidence="2" type="ORF">HPBE_LOCUS16021</name>
</gene>
<dbReference type="EMBL" id="UZAH01029179">
    <property type="protein sequence ID" value="VDP04694.1"/>
    <property type="molecule type" value="Genomic_DNA"/>
</dbReference>
<evidence type="ECO:0000313" key="3">
    <source>
        <dbReference type="Proteomes" id="UP000050761"/>
    </source>
</evidence>
<name>A0A3P8BHM5_HELPZ</name>
<organism evidence="2">
    <name type="scientific">Heligmosomoides polygyrus</name>
    <name type="common">Parasitic roundworm</name>
    <dbReference type="NCBI Taxonomy" id="6339"/>
    <lineage>
        <taxon>Eukaryota</taxon>
        <taxon>Metazoa</taxon>
        <taxon>Ecdysozoa</taxon>
        <taxon>Nematoda</taxon>
        <taxon>Chromadorea</taxon>
        <taxon>Rhabditida</taxon>
        <taxon>Rhabditina</taxon>
        <taxon>Rhabditomorpha</taxon>
        <taxon>Strongyloidea</taxon>
        <taxon>Heligmosomidae</taxon>
        <taxon>Heligmosomoides</taxon>
    </lineage>
</organism>
<evidence type="ECO:0000313" key="4">
    <source>
        <dbReference type="WBParaSite" id="HPBE_0001602201-mRNA-1"/>
    </source>
</evidence>
<dbReference type="GO" id="GO:0036064">
    <property type="term" value="C:ciliary basal body"/>
    <property type="evidence" value="ECO:0007669"/>
    <property type="project" value="TreeGrafter"/>
</dbReference>
<dbReference type="AlphaFoldDB" id="A0A3P8BHM5"/>
<dbReference type="InterPro" id="IPR029775">
    <property type="entry name" value="NPHP4"/>
</dbReference>
<dbReference type="Pfam" id="PF26190">
    <property type="entry name" value="Ig_NPHP4_1st"/>
    <property type="match status" value="1"/>
</dbReference>
<reference evidence="4" key="2">
    <citation type="submission" date="2019-09" db="UniProtKB">
        <authorList>
            <consortium name="WormBaseParasite"/>
        </authorList>
    </citation>
    <scope>IDENTIFICATION</scope>
</reference>
<dbReference type="OrthoDB" id="313446at2759"/>
<reference evidence="2 3" key="1">
    <citation type="submission" date="2018-11" db="EMBL/GenBank/DDBJ databases">
        <authorList>
            <consortium name="Pathogen Informatics"/>
        </authorList>
    </citation>
    <scope>NUCLEOTIDE SEQUENCE [LARGE SCALE GENOMIC DNA]</scope>
</reference>
<evidence type="ECO:0000259" key="1">
    <source>
        <dbReference type="Pfam" id="PF26190"/>
    </source>
</evidence>
<dbReference type="InterPro" id="IPR058687">
    <property type="entry name" value="Ig_NPHP4_1st"/>
</dbReference>
<feature type="domain" description="NPHP4 Ig-like" evidence="1">
    <location>
        <begin position="122"/>
        <end position="223"/>
    </location>
</feature>
<dbReference type="WBParaSite" id="HPBE_0001602201-mRNA-1">
    <property type="protein sequence ID" value="HPBE_0001602201-mRNA-1"/>
    <property type="gene ID" value="HPBE_0001602201"/>
</dbReference>
<dbReference type="GO" id="GO:0035869">
    <property type="term" value="C:ciliary transition zone"/>
    <property type="evidence" value="ECO:0007669"/>
    <property type="project" value="TreeGrafter"/>
</dbReference>
<dbReference type="GO" id="GO:1904491">
    <property type="term" value="P:protein localization to ciliary transition zone"/>
    <property type="evidence" value="ECO:0007669"/>
    <property type="project" value="TreeGrafter"/>
</dbReference>
<accession>A0A3P8BHM5</accession>
<dbReference type="GO" id="GO:0090090">
    <property type="term" value="P:negative regulation of canonical Wnt signaling pathway"/>
    <property type="evidence" value="ECO:0007669"/>
    <property type="project" value="InterPro"/>
</dbReference>